<evidence type="ECO:0000256" key="1">
    <source>
        <dbReference type="SAM" id="MobiDB-lite"/>
    </source>
</evidence>
<feature type="region of interest" description="Disordered" evidence="1">
    <location>
        <begin position="28"/>
        <end position="59"/>
    </location>
</feature>
<protein>
    <submittedName>
        <fullName evidence="2">Uncharacterized protein</fullName>
    </submittedName>
</protein>
<name>A0A2H3JBW5_WOLCO</name>
<feature type="compositionally biased region" description="Acidic residues" evidence="1">
    <location>
        <begin position="29"/>
        <end position="40"/>
    </location>
</feature>
<reference evidence="2 3" key="1">
    <citation type="journal article" date="2012" name="Science">
        <title>The Paleozoic origin of enzymatic lignin decomposition reconstructed from 31 fungal genomes.</title>
        <authorList>
            <person name="Floudas D."/>
            <person name="Binder M."/>
            <person name="Riley R."/>
            <person name="Barry K."/>
            <person name="Blanchette R.A."/>
            <person name="Henrissat B."/>
            <person name="Martinez A.T."/>
            <person name="Otillar R."/>
            <person name="Spatafora J.W."/>
            <person name="Yadav J.S."/>
            <person name="Aerts A."/>
            <person name="Benoit I."/>
            <person name="Boyd A."/>
            <person name="Carlson A."/>
            <person name="Copeland A."/>
            <person name="Coutinho P.M."/>
            <person name="de Vries R.P."/>
            <person name="Ferreira P."/>
            <person name="Findley K."/>
            <person name="Foster B."/>
            <person name="Gaskell J."/>
            <person name="Glotzer D."/>
            <person name="Gorecki P."/>
            <person name="Heitman J."/>
            <person name="Hesse C."/>
            <person name="Hori C."/>
            <person name="Igarashi K."/>
            <person name="Jurgens J.A."/>
            <person name="Kallen N."/>
            <person name="Kersten P."/>
            <person name="Kohler A."/>
            <person name="Kuees U."/>
            <person name="Kumar T.K.A."/>
            <person name="Kuo A."/>
            <person name="LaButti K."/>
            <person name="Larrondo L.F."/>
            <person name="Lindquist E."/>
            <person name="Ling A."/>
            <person name="Lombard V."/>
            <person name="Lucas S."/>
            <person name="Lundell T."/>
            <person name="Martin R."/>
            <person name="McLaughlin D.J."/>
            <person name="Morgenstern I."/>
            <person name="Morin E."/>
            <person name="Murat C."/>
            <person name="Nagy L.G."/>
            <person name="Nolan M."/>
            <person name="Ohm R.A."/>
            <person name="Patyshakuliyeva A."/>
            <person name="Rokas A."/>
            <person name="Ruiz-Duenas F.J."/>
            <person name="Sabat G."/>
            <person name="Salamov A."/>
            <person name="Samejima M."/>
            <person name="Schmutz J."/>
            <person name="Slot J.C."/>
            <person name="St John F."/>
            <person name="Stenlid J."/>
            <person name="Sun H."/>
            <person name="Sun S."/>
            <person name="Syed K."/>
            <person name="Tsang A."/>
            <person name="Wiebenga A."/>
            <person name="Young D."/>
            <person name="Pisabarro A."/>
            <person name="Eastwood D.C."/>
            <person name="Martin F."/>
            <person name="Cullen D."/>
            <person name="Grigoriev I.V."/>
            <person name="Hibbett D.S."/>
        </authorList>
    </citation>
    <scope>NUCLEOTIDE SEQUENCE [LARGE SCALE GENOMIC DNA]</scope>
    <source>
        <strain evidence="2 3">MD-104</strain>
    </source>
</reference>
<keyword evidence="3" id="KW-1185">Reference proteome</keyword>
<evidence type="ECO:0000313" key="3">
    <source>
        <dbReference type="Proteomes" id="UP000218811"/>
    </source>
</evidence>
<accession>A0A2H3JBW5</accession>
<sequence length="141" mass="15771">MHLSAKSFVEGVCPTPLRFKKATVTPIDDAGEDYNDEDDEHGNSLFSGNYTDESAPEDEEVDNVVDFDAGDMLGKVLALINQIRASPQAKAYFAKVCEEEGIAPLQLIKWEPYNAQTTFSSENKPTVWRAIPTLECLQKRW</sequence>
<dbReference type="EMBL" id="KB467920">
    <property type="protein sequence ID" value="PCH37303.1"/>
    <property type="molecule type" value="Genomic_DNA"/>
</dbReference>
<gene>
    <name evidence="2" type="ORF">WOLCODRAFT_158023</name>
</gene>
<dbReference type="AlphaFoldDB" id="A0A2H3JBW5"/>
<dbReference type="Proteomes" id="UP000218811">
    <property type="component" value="Unassembled WGS sequence"/>
</dbReference>
<dbReference type="OrthoDB" id="2682319at2759"/>
<proteinExistence type="predicted"/>
<evidence type="ECO:0000313" key="2">
    <source>
        <dbReference type="EMBL" id="PCH37303.1"/>
    </source>
</evidence>
<organism evidence="2 3">
    <name type="scientific">Wolfiporia cocos (strain MD-104)</name>
    <name type="common">Brown rot fungus</name>
    <dbReference type="NCBI Taxonomy" id="742152"/>
    <lineage>
        <taxon>Eukaryota</taxon>
        <taxon>Fungi</taxon>
        <taxon>Dikarya</taxon>
        <taxon>Basidiomycota</taxon>
        <taxon>Agaricomycotina</taxon>
        <taxon>Agaricomycetes</taxon>
        <taxon>Polyporales</taxon>
        <taxon>Phaeolaceae</taxon>
        <taxon>Wolfiporia</taxon>
    </lineage>
</organism>